<sequence>CLLCQQIRAKAYNMSLIPGGINVLIFKFSMKPDVATTLLSEVQNEGMTTINSCSSKLQASNHRSNMSRLFRSSSTSSEEHLPTRAQCNLQGWQAAQDRKGLNLDRVLKNCVFGGDY</sequence>
<accession>A0A7J6XH82</accession>
<feature type="non-terminal residue" evidence="1">
    <location>
        <position position="1"/>
    </location>
</feature>
<dbReference type="Proteomes" id="UP000554482">
    <property type="component" value="Unassembled WGS sequence"/>
</dbReference>
<keyword evidence="2" id="KW-1185">Reference proteome</keyword>
<organism evidence="1 2">
    <name type="scientific">Thalictrum thalictroides</name>
    <name type="common">Rue-anemone</name>
    <name type="synonym">Anemone thalictroides</name>
    <dbReference type="NCBI Taxonomy" id="46969"/>
    <lineage>
        <taxon>Eukaryota</taxon>
        <taxon>Viridiplantae</taxon>
        <taxon>Streptophyta</taxon>
        <taxon>Embryophyta</taxon>
        <taxon>Tracheophyta</taxon>
        <taxon>Spermatophyta</taxon>
        <taxon>Magnoliopsida</taxon>
        <taxon>Ranunculales</taxon>
        <taxon>Ranunculaceae</taxon>
        <taxon>Thalictroideae</taxon>
        <taxon>Thalictrum</taxon>
    </lineage>
</organism>
<gene>
    <name evidence="1" type="ORF">FRX31_002453</name>
</gene>
<proteinExistence type="predicted"/>
<name>A0A7J6XH82_THATH</name>
<evidence type="ECO:0000313" key="2">
    <source>
        <dbReference type="Proteomes" id="UP000554482"/>
    </source>
</evidence>
<reference evidence="1 2" key="1">
    <citation type="submission" date="2020-06" db="EMBL/GenBank/DDBJ databases">
        <title>Transcriptomic and genomic resources for Thalictrum thalictroides and T. hernandezii: Facilitating candidate gene discovery in an emerging model plant lineage.</title>
        <authorList>
            <person name="Arias T."/>
            <person name="Riano-Pachon D.M."/>
            <person name="Di Stilio V.S."/>
        </authorList>
    </citation>
    <scope>NUCLEOTIDE SEQUENCE [LARGE SCALE GENOMIC DNA]</scope>
    <source>
        <strain evidence="2">cv. WT478/WT964</strain>
        <tissue evidence="1">Leaves</tissue>
    </source>
</reference>
<comment type="caution">
    <text evidence="1">The sequence shown here is derived from an EMBL/GenBank/DDBJ whole genome shotgun (WGS) entry which is preliminary data.</text>
</comment>
<protein>
    <submittedName>
        <fullName evidence="1">Uncharacterized protein</fullName>
    </submittedName>
</protein>
<dbReference type="AlphaFoldDB" id="A0A7J6XH82"/>
<evidence type="ECO:0000313" key="1">
    <source>
        <dbReference type="EMBL" id="KAF5207960.1"/>
    </source>
</evidence>
<dbReference type="EMBL" id="JABWDY010000717">
    <property type="protein sequence ID" value="KAF5207960.1"/>
    <property type="molecule type" value="Genomic_DNA"/>
</dbReference>